<reference evidence="1" key="2">
    <citation type="submission" date="2016-05" db="EMBL/GenBank/DDBJ databases">
        <authorList>
            <person name="Lavstsen T."/>
            <person name="Jespersen J.S."/>
        </authorList>
    </citation>
    <scope>NUCLEOTIDE SEQUENCE [LARGE SCALE GENOMIC DNA]</scope>
</reference>
<dbReference type="Proteomes" id="UP000078560">
    <property type="component" value="Unassembled WGS sequence"/>
</dbReference>
<dbReference type="EMBL" id="FLQU01000220">
    <property type="protein sequence ID" value="SBS82651.1"/>
    <property type="molecule type" value="Genomic_DNA"/>
</dbReference>
<protein>
    <submittedName>
        <fullName evidence="1">Uncharacterized protein</fullName>
    </submittedName>
</protein>
<gene>
    <name evidence="2" type="ORF">POVCU1_014670</name>
    <name evidence="1" type="ORF">POVCU2_0016360</name>
</gene>
<name>A0A1A8VQF0_PLAOA</name>
<reference evidence="3 4" key="1">
    <citation type="submission" date="2016-05" db="EMBL/GenBank/DDBJ databases">
        <authorList>
            <person name="Naeem Raeece"/>
        </authorList>
    </citation>
    <scope>NUCLEOTIDE SEQUENCE [LARGE SCALE GENOMIC DNA]</scope>
</reference>
<organism evidence="1 4">
    <name type="scientific">Plasmodium ovale curtisi</name>
    <dbReference type="NCBI Taxonomy" id="864141"/>
    <lineage>
        <taxon>Eukaryota</taxon>
        <taxon>Sar</taxon>
        <taxon>Alveolata</taxon>
        <taxon>Apicomplexa</taxon>
        <taxon>Aconoidasida</taxon>
        <taxon>Haemosporida</taxon>
        <taxon>Plasmodiidae</taxon>
        <taxon>Plasmodium</taxon>
        <taxon>Plasmodium (Plasmodium)</taxon>
    </lineage>
</organism>
<dbReference type="Proteomes" id="UP000078546">
    <property type="component" value="Unassembled WGS sequence"/>
</dbReference>
<accession>A0A1A8VQF0</accession>
<evidence type="ECO:0000313" key="3">
    <source>
        <dbReference type="Proteomes" id="UP000078546"/>
    </source>
</evidence>
<evidence type="ECO:0000313" key="2">
    <source>
        <dbReference type="EMBL" id="SBS87500.1"/>
    </source>
</evidence>
<dbReference type="EMBL" id="FLQV01000272">
    <property type="protein sequence ID" value="SBS87500.1"/>
    <property type="molecule type" value="Genomic_DNA"/>
</dbReference>
<evidence type="ECO:0000313" key="4">
    <source>
        <dbReference type="Proteomes" id="UP000078560"/>
    </source>
</evidence>
<dbReference type="AlphaFoldDB" id="A0A1A8VQF0"/>
<proteinExistence type="predicted"/>
<sequence>MPFSGKKEECVRKGWKLDLRGHNNFNTGENCQRLNGGSPNAAEDVLDLLPWDNRREMGKDMTMHKRGKKKNIMNVRYTDENVAAQQGQDEFYNTRGYGYLHDVAEIDTSTIVFSILKFSLFIPSPHLRCPSLYTSKICAGCASSGMIVVGRERSGNSGATGVDFDESFCTIEVERLRLKCFSLCVHVYLLLLPPSPS</sequence>
<evidence type="ECO:0000313" key="1">
    <source>
        <dbReference type="EMBL" id="SBS82651.1"/>
    </source>
</evidence>